<evidence type="ECO:0000313" key="7">
    <source>
        <dbReference type="EMBL" id="KAF2875791.1"/>
    </source>
</evidence>
<feature type="transmembrane region" description="Helical" evidence="5">
    <location>
        <begin position="200"/>
        <end position="217"/>
    </location>
</feature>
<evidence type="ECO:0000256" key="3">
    <source>
        <dbReference type="ARBA" id="ARBA00022989"/>
    </source>
</evidence>
<proteinExistence type="predicted"/>
<feature type="transmembrane region" description="Helical" evidence="5">
    <location>
        <begin position="305"/>
        <end position="324"/>
    </location>
</feature>
<name>A0A7C8IFC1_9PLEO</name>
<protein>
    <submittedName>
        <fullName evidence="7">Putative polyamine transporter 4</fullName>
    </submittedName>
</protein>
<evidence type="ECO:0000256" key="4">
    <source>
        <dbReference type="ARBA" id="ARBA00023136"/>
    </source>
</evidence>
<evidence type="ECO:0000256" key="1">
    <source>
        <dbReference type="ARBA" id="ARBA00004141"/>
    </source>
</evidence>
<evidence type="ECO:0000256" key="5">
    <source>
        <dbReference type="SAM" id="Phobius"/>
    </source>
</evidence>
<feature type="transmembrane region" description="Helical" evidence="5">
    <location>
        <begin position="440"/>
        <end position="460"/>
    </location>
</feature>
<keyword evidence="2 5" id="KW-0812">Transmembrane</keyword>
<dbReference type="GO" id="GO:0015606">
    <property type="term" value="F:spermidine transmembrane transporter activity"/>
    <property type="evidence" value="ECO:0007669"/>
    <property type="project" value="TreeGrafter"/>
</dbReference>
<evidence type="ECO:0000259" key="6">
    <source>
        <dbReference type="PROSITE" id="PS50850"/>
    </source>
</evidence>
<dbReference type="PANTHER" id="PTHR23502:SF182">
    <property type="entry name" value="POLYAMINE TRANSPORTER, PUTATIVE-RELATED"/>
    <property type="match status" value="1"/>
</dbReference>
<evidence type="ECO:0000313" key="8">
    <source>
        <dbReference type="Proteomes" id="UP000481861"/>
    </source>
</evidence>
<feature type="transmembrane region" description="Helical" evidence="5">
    <location>
        <begin position="261"/>
        <end position="285"/>
    </location>
</feature>
<feature type="transmembrane region" description="Helical" evidence="5">
    <location>
        <begin position="47"/>
        <end position="67"/>
    </location>
</feature>
<organism evidence="7 8">
    <name type="scientific">Massariosphaeria phaeospora</name>
    <dbReference type="NCBI Taxonomy" id="100035"/>
    <lineage>
        <taxon>Eukaryota</taxon>
        <taxon>Fungi</taxon>
        <taxon>Dikarya</taxon>
        <taxon>Ascomycota</taxon>
        <taxon>Pezizomycotina</taxon>
        <taxon>Dothideomycetes</taxon>
        <taxon>Pleosporomycetidae</taxon>
        <taxon>Pleosporales</taxon>
        <taxon>Pleosporales incertae sedis</taxon>
        <taxon>Massariosphaeria</taxon>
    </lineage>
</organism>
<dbReference type="Gene3D" id="1.20.1250.20">
    <property type="entry name" value="MFS general substrate transporter like domains"/>
    <property type="match status" value="1"/>
</dbReference>
<dbReference type="InterPro" id="IPR011701">
    <property type="entry name" value="MFS"/>
</dbReference>
<keyword evidence="8" id="KW-1185">Reference proteome</keyword>
<dbReference type="Proteomes" id="UP000481861">
    <property type="component" value="Unassembled WGS sequence"/>
</dbReference>
<dbReference type="PROSITE" id="PS50850">
    <property type="entry name" value="MFS"/>
    <property type="match status" value="1"/>
</dbReference>
<gene>
    <name evidence="7" type="ORF">BDV95DRAFT_484319</name>
</gene>
<keyword evidence="4 5" id="KW-0472">Membrane</keyword>
<dbReference type="InterPro" id="IPR036259">
    <property type="entry name" value="MFS_trans_sf"/>
</dbReference>
<feature type="transmembrane region" description="Helical" evidence="5">
    <location>
        <begin position="345"/>
        <end position="365"/>
    </location>
</feature>
<feature type="transmembrane region" description="Helical" evidence="5">
    <location>
        <begin position="131"/>
        <end position="151"/>
    </location>
</feature>
<dbReference type="CDD" id="cd17323">
    <property type="entry name" value="MFS_Tpo1_MDR_like"/>
    <property type="match status" value="1"/>
</dbReference>
<sequence>MDARERGSEASILPQATYVRAWDDPTNAENPQNWPVWKKVMHSAIPALYGFALTIGTSTYVAGLPHVMRQFDVGRTVALLPIVVYTLGFTLGPLIAAPISELYGRLIIYRTNLPMLVVFNAIAAASNNLPVLIIFRFLAGFGGSGVLAVGAGTIADLWAPHQVGLVGLTYILAPFLGPTLGPLVGAYIVDQYENDWKYSIWVILFIAAPVGVAILFMQETSKSRIQYLKAKKRGDHLSADKERVSVANKIKSAMLRPLHMCFLEPLAFFISLYTGFNFAMIFSFFGSYSYVYLTVYHFNQKETGLAYIGLVVGFFLALATFGYFDKTKYQTELVRTNGKVAPEHRLYAAMFGSFLLPIGLFWFAWAPRPSVHWIVPVLAGVPFGWGTLAVFLASLTYLVDTYQVANGASAVAANGLLRFTLGAIFPLFTVQMYEKLGIQWAGSIFAFISVAMIPVPWIFFWKGKQLRQKSAYNTCDY</sequence>
<feature type="transmembrane region" description="Helical" evidence="5">
    <location>
        <begin position="163"/>
        <end position="188"/>
    </location>
</feature>
<dbReference type="AlphaFoldDB" id="A0A7C8IFC1"/>
<dbReference type="GO" id="GO:0005886">
    <property type="term" value="C:plasma membrane"/>
    <property type="evidence" value="ECO:0007669"/>
    <property type="project" value="TreeGrafter"/>
</dbReference>
<feature type="transmembrane region" description="Helical" evidence="5">
    <location>
        <begin position="107"/>
        <end position="125"/>
    </location>
</feature>
<dbReference type="OrthoDB" id="3936150at2759"/>
<comment type="caution">
    <text evidence="7">The sequence shown here is derived from an EMBL/GenBank/DDBJ whole genome shotgun (WGS) entry which is preliminary data.</text>
</comment>
<dbReference type="FunFam" id="1.20.1250.20:FF:000011">
    <property type="entry name" value="MFS multidrug transporter, putative"/>
    <property type="match status" value="1"/>
</dbReference>
<dbReference type="PANTHER" id="PTHR23502">
    <property type="entry name" value="MAJOR FACILITATOR SUPERFAMILY"/>
    <property type="match status" value="1"/>
</dbReference>
<feature type="transmembrane region" description="Helical" evidence="5">
    <location>
        <begin position="73"/>
        <end position="95"/>
    </location>
</feature>
<dbReference type="Pfam" id="PF07690">
    <property type="entry name" value="MFS_1"/>
    <property type="match status" value="1"/>
</dbReference>
<evidence type="ECO:0000256" key="2">
    <source>
        <dbReference type="ARBA" id="ARBA00022692"/>
    </source>
</evidence>
<dbReference type="InterPro" id="IPR020846">
    <property type="entry name" value="MFS_dom"/>
</dbReference>
<feature type="transmembrane region" description="Helical" evidence="5">
    <location>
        <begin position="411"/>
        <end position="428"/>
    </location>
</feature>
<dbReference type="SUPFAM" id="SSF103473">
    <property type="entry name" value="MFS general substrate transporter"/>
    <property type="match status" value="1"/>
</dbReference>
<feature type="transmembrane region" description="Helical" evidence="5">
    <location>
        <begin position="371"/>
        <end position="399"/>
    </location>
</feature>
<dbReference type="GO" id="GO:0000297">
    <property type="term" value="F:spermine transmembrane transporter activity"/>
    <property type="evidence" value="ECO:0007669"/>
    <property type="project" value="TreeGrafter"/>
</dbReference>
<keyword evidence="3 5" id="KW-1133">Transmembrane helix</keyword>
<dbReference type="EMBL" id="JAADJZ010000004">
    <property type="protein sequence ID" value="KAF2875791.1"/>
    <property type="molecule type" value="Genomic_DNA"/>
</dbReference>
<feature type="domain" description="Major facilitator superfamily (MFS) profile" evidence="6">
    <location>
        <begin position="42"/>
        <end position="466"/>
    </location>
</feature>
<accession>A0A7C8IFC1</accession>
<reference evidence="7 8" key="1">
    <citation type="submission" date="2020-01" db="EMBL/GenBank/DDBJ databases">
        <authorList>
            <consortium name="DOE Joint Genome Institute"/>
            <person name="Haridas S."/>
            <person name="Albert R."/>
            <person name="Binder M."/>
            <person name="Bloem J."/>
            <person name="Labutti K."/>
            <person name="Salamov A."/>
            <person name="Andreopoulos B."/>
            <person name="Baker S.E."/>
            <person name="Barry K."/>
            <person name="Bills G."/>
            <person name="Bluhm B.H."/>
            <person name="Cannon C."/>
            <person name="Castanera R."/>
            <person name="Culley D.E."/>
            <person name="Daum C."/>
            <person name="Ezra D."/>
            <person name="Gonzalez J.B."/>
            <person name="Henrissat B."/>
            <person name="Kuo A."/>
            <person name="Liang C."/>
            <person name="Lipzen A."/>
            <person name="Lutzoni F."/>
            <person name="Magnuson J."/>
            <person name="Mondo S."/>
            <person name="Nolan M."/>
            <person name="Ohm R."/>
            <person name="Pangilinan J."/>
            <person name="Park H.-J.H."/>
            <person name="Ramirez L."/>
            <person name="Alfaro M."/>
            <person name="Sun H."/>
            <person name="Tritt A."/>
            <person name="Yoshinaga Y."/>
            <person name="Zwiers L.-H.L."/>
            <person name="Turgeon B.G."/>
            <person name="Goodwin S.B."/>
            <person name="Spatafora J.W."/>
            <person name="Crous P.W."/>
            <person name="Grigoriev I.V."/>
        </authorList>
    </citation>
    <scope>NUCLEOTIDE SEQUENCE [LARGE SCALE GENOMIC DNA]</scope>
    <source>
        <strain evidence="7 8">CBS 611.86</strain>
    </source>
</reference>
<comment type="subcellular location">
    <subcellularLocation>
        <location evidence="1">Membrane</location>
        <topology evidence="1">Multi-pass membrane protein</topology>
    </subcellularLocation>
</comment>